<feature type="transmembrane region" description="Helical" evidence="1">
    <location>
        <begin position="196"/>
        <end position="213"/>
    </location>
</feature>
<feature type="transmembrane region" description="Helical" evidence="1">
    <location>
        <begin position="266"/>
        <end position="287"/>
    </location>
</feature>
<name>A0AAJ1HTV4_LIMMU</name>
<feature type="transmembrane region" description="Helical" evidence="1">
    <location>
        <begin position="350"/>
        <end position="368"/>
    </location>
</feature>
<feature type="transmembrane region" description="Helical" evidence="1">
    <location>
        <begin position="80"/>
        <end position="106"/>
    </location>
</feature>
<accession>A0AAJ1HTV4</accession>
<dbReference type="Pfam" id="PF19528">
    <property type="entry name" value="DUF6056"/>
    <property type="match status" value="1"/>
</dbReference>
<gene>
    <name evidence="2" type="ORF">PO250_10360</name>
</gene>
<sequence>MKIKSEKKLAEHYNISDWLTLNFFIYFLIFICVSAWTLYTPLMGDDLQFVTKSIGEIVHSGYNEYFSWIGRFWGQSIARFLIMTNGVVSALLNGGCFTLLILLINLLSKNSVNATNPLKCIVLSILTLGFIPTFGETVLWRSGSGNYLWMTTICLLFLYYLENVKFENGKLLLNIFLFILGCFLALLSGWSNENTGLGIIILSAFIVFIHSGKRLSYLKILIWFISIIGYIFLIKAPGNKVRLGAEANVPIVKRAILNFVESNKEFWTYDVTVILTILFFCVFSIVLTNWNIKSITSSFEIIIYFLTGILVIYMLAAAPDGSSIHRAYFGGVIFIIISIGKCIPDNMSTVMVNNLVVSVIMITLFFGICRFSSGLVDSICTDYAYRQRYALIENLIKKEGRNKVISIPKLSYSPSTEYSLHWEIKDNYNDYPNTVYKPYFKIKGITLKK</sequence>
<feature type="transmembrane region" description="Helical" evidence="1">
    <location>
        <begin position="118"/>
        <end position="135"/>
    </location>
</feature>
<evidence type="ECO:0000256" key="1">
    <source>
        <dbReference type="SAM" id="Phobius"/>
    </source>
</evidence>
<keyword evidence="1" id="KW-1133">Transmembrane helix</keyword>
<feature type="transmembrane region" description="Helical" evidence="1">
    <location>
        <begin position="324"/>
        <end position="343"/>
    </location>
</feature>
<dbReference type="EMBL" id="JAQONE010000027">
    <property type="protein sequence ID" value="MDC2830674.1"/>
    <property type="molecule type" value="Genomic_DNA"/>
</dbReference>
<feature type="transmembrane region" description="Helical" evidence="1">
    <location>
        <begin position="220"/>
        <end position="238"/>
    </location>
</feature>
<comment type="caution">
    <text evidence="2">The sequence shown here is derived from an EMBL/GenBank/DDBJ whole genome shotgun (WGS) entry which is preliminary data.</text>
</comment>
<keyword evidence="1" id="KW-0472">Membrane</keyword>
<feature type="transmembrane region" description="Helical" evidence="1">
    <location>
        <begin position="299"/>
        <end position="318"/>
    </location>
</feature>
<evidence type="ECO:0000313" key="3">
    <source>
        <dbReference type="Proteomes" id="UP001220670"/>
    </source>
</evidence>
<feature type="transmembrane region" description="Helical" evidence="1">
    <location>
        <begin position="21"/>
        <end position="39"/>
    </location>
</feature>
<dbReference type="Proteomes" id="UP001220670">
    <property type="component" value="Unassembled WGS sequence"/>
</dbReference>
<dbReference type="AlphaFoldDB" id="A0AAJ1HTV4"/>
<dbReference type="RefSeq" id="WP_272225858.1">
    <property type="nucleotide sequence ID" value="NZ_JAQONE010000027.1"/>
</dbReference>
<proteinExistence type="predicted"/>
<feature type="transmembrane region" description="Helical" evidence="1">
    <location>
        <begin position="171"/>
        <end position="190"/>
    </location>
</feature>
<keyword evidence="1" id="KW-0812">Transmembrane</keyword>
<organism evidence="2 3">
    <name type="scientific">Limosilactobacillus mucosae</name>
    <name type="common">Lactobacillus mucosae</name>
    <dbReference type="NCBI Taxonomy" id="97478"/>
    <lineage>
        <taxon>Bacteria</taxon>
        <taxon>Bacillati</taxon>
        <taxon>Bacillota</taxon>
        <taxon>Bacilli</taxon>
        <taxon>Lactobacillales</taxon>
        <taxon>Lactobacillaceae</taxon>
        <taxon>Limosilactobacillus</taxon>
    </lineage>
</organism>
<protein>
    <submittedName>
        <fullName evidence="2">DUF6056 family protein</fullName>
    </submittedName>
</protein>
<evidence type="ECO:0000313" key="2">
    <source>
        <dbReference type="EMBL" id="MDC2830674.1"/>
    </source>
</evidence>
<reference evidence="2" key="1">
    <citation type="submission" date="2023-01" db="EMBL/GenBank/DDBJ databases">
        <title>Genome analysis of 13 Lactobacillus isolated from gut of wild boar.</title>
        <authorList>
            <person name="Papp P."/>
            <person name="Libisch B."/>
            <person name="Nagy T."/>
            <person name="Olasz F."/>
        </authorList>
    </citation>
    <scope>NUCLEOTIDE SEQUENCE</scope>
    <source>
        <strain evidence="2">F146</strain>
    </source>
</reference>
<feature type="transmembrane region" description="Helical" evidence="1">
    <location>
        <begin position="147"/>
        <end position="164"/>
    </location>
</feature>
<dbReference type="InterPro" id="IPR045691">
    <property type="entry name" value="DUF6056"/>
</dbReference>